<accession>A0AA36IM79</accession>
<dbReference type="Pfam" id="PF13202">
    <property type="entry name" value="EF-hand_5"/>
    <property type="match status" value="1"/>
</dbReference>
<evidence type="ECO:0000256" key="1">
    <source>
        <dbReference type="ARBA" id="ARBA00022837"/>
    </source>
</evidence>
<dbReference type="SUPFAM" id="SSF57850">
    <property type="entry name" value="RING/U-box"/>
    <property type="match status" value="1"/>
</dbReference>
<dbReference type="CDD" id="cd00051">
    <property type="entry name" value="EFh"/>
    <property type="match status" value="1"/>
</dbReference>
<dbReference type="GO" id="GO:0005634">
    <property type="term" value="C:nucleus"/>
    <property type="evidence" value="ECO:0007669"/>
    <property type="project" value="TreeGrafter"/>
</dbReference>
<dbReference type="Pfam" id="PF00644">
    <property type="entry name" value="PARP"/>
    <property type="match status" value="1"/>
</dbReference>
<dbReference type="PANTHER" id="PTHR45740:SF2">
    <property type="entry name" value="POLY [ADP-RIBOSE] POLYMERASE"/>
    <property type="match status" value="1"/>
</dbReference>
<dbReference type="PROSITE" id="PS50222">
    <property type="entry name" value="EF_HAND_2"/>
    <property type="match status" value="2"/>
</dbReference>
<dbReference type="PANTHER" id="PTHR45740">
    <property type="entry name" value="POLY [ADP-RIBOSE] POLYMERASE"/>
    <property type="match status" value="1"/>
</dbReference>
<keyword evidence="4" id="KW-1185">Reference proteome</keyword>
<dbReference type="SUPFAM" id="SSF47473">
    <property type="entry name" value="EF-hand"/>
    <property type="match status" value="1"/>
</dbReference>
<dbReference type="PROSITE" id="PS00018">
    <property type="entry name" value="EF_HAND_1"/>
    <property type="match status" value="2"/>
</dbReference>
<dbReference type="GO" id="GO:0005509">
    <property type="term" value="F:calcium ion binding"/>
    <property type="evidence" value="ECO:0007669"/>
    <property type="project" value="InterPro"/>
</dbReference>
<evidence type="ECO:0000313" key="4">
    <source>
        <dbReference type="Proteomes" id="UP001178507"/>
    </source>
</evidence>
<keyword evidence="1" id="KW-0106">Calcium</keyword>
<comment type="caution">
    <text evidence="3">The sequence shown here is derived from an EMBL/GenBank/DDBJ whole genome shotgun (WGS) entry which is preliminary data.</text>
</comment>
<dbReference type="InterPro" id="IPR018247">
    <property type="entry name" value="EF_Hand_1_Ca_BS"/>
</dbReference>
<dbReference type="Gene3D" id="1.10.238.10">
    <property type="entry name" value="EF-hand"/>
    <property type="match status" value="1"/>
</dbReference>
<sequence>MHGYGGRELLKAAFAPVAGDSAEVFSESAKQWLPATVVACDGQVVTVAYARNGDSVHKALPLGHPSLRLSAASSAAPAAPAAPAKPARRVCRQGVKCKERGEHLKTMAHPFDPDYQRSCAREGLAAEPATLHGLFAWMDTDGSGKISRKELESALPLLEQLQGERLTLTEESWEALDEDGNGAVNFMEFAQWAGPRLGLPLGIGHLFEAACGILGCPCQGFKVHFGVVDLRDVFGEKKKKKDKKHKKEKKHKHGLDWHETMCKEASHRFADRLQTCECGHKQMVHRLGSRGVVPFPVHWMAPGRGPDFFESVPLAEDHLKLLQRLMDSTYSNIWTRDRKKHHPDNPNVPRGFKVRRAFRFENSRSWSEYGYRRAELMADAKDKAIQSYDVLTAREWASYSHAFGVEQLQGACNEWMLFHGTSPAAALAISKNDFKISLAGGSTGTLYGRGTYLAESVTKADEYAKPAGNEYAMLLVRCLGGRVRYCDELEPDAEDLTQGCIEGPFDCVMGDRQKCRGTYREFIFFDTENLYPEYVIIYERCGHYFHRMCFRRHLRAAIGSENPDAGACPNCRAANAAEGTSHCAARPLRWRIQEDVTSQPLNLSREYRFLAVLCQDPEAVLHSAVFLTQTVMKLGDCPEAT</sequence>
<evidence type="ECO:0000313" key="3">
    <source>
        <dbReference type="EMBL" id="CAJ1390204.1"/>
    </source>
</evidence>
<dbReference type="GO" id="GO:1990404">
    <property type="term" value="F:NAD+-protein mono-ADP-ribosyltransferase activity"/>
    <property type="evidence" value="ECO:0007669"/>
    <property type="project" value="TreeGrafter"/>
</dbReference>
<dbReference type="Proteomes" id="UP001178507">
    <property type="component" value="Unassembled WGS sequence"/>
</dbReference>
<feature type="domain" description="EF-hand" evidence="2">
    <location>
        <begin position="126"/>
        <end position="161"/>
    </location>
</feature>
<protein>
    <recommendedName>
        <fullName evidence="2">EF-hand domain-containing protein</fullName>
    </recommendedName>
</protein>
<evidence type="ECO:0000259" key="2">
    <source>
        <dbReference type="PROSITE" id="PS50222"/>
    </source>
</evidence>
<dbReference type="EMBL" id="CAUJNA010002024">
    <property type="protein sequence ID" value="CAJ1390204.1"/>
    <property type="molecule type" value="Genomic_DNA"/>
</dbReference>
<dbReference type="GO" id="GO:0003950">
    <property type="term" value="F:NAD+ poly-ADP-ribosyltransferase activity"/>
    <property type="evidence" value="ECO:0007669"/>
    <property type="project" value="InterPro"/>
</dbReference>
<dbReference type="InterPro" id="IPR051712">
    <property type="entry name" value="ARTD-AVP"/>
</dbReference>
<dbReference type="Gene3D" id="3.90.228.10">
    <property type="match status" value="1"/>
</dbReference>
<proteinExistence type="predicted"/>
<gene>
    <name evidence="3" type="ORF">EVOR1521_LOCUS15685</name>
</gene>
<organism evidence="3 4">
    <name type="scientific">Effrenium voratum</name>
    <dbReference type="NCBI Taxonomy" id="2562239"/>
    <lineage>
        <taxon>Eukaryota</taxon>
        <taxon>Sar</taxon>
        <taxon>Alveolata</taxon>
        <taxon>Dinophyceae</taxon>
        <taxon>Suessiales</taxon>
        <taxon>Symbiodiniaceae</taxon>
        <taxon>Effrenium</taxon>
    </lineage>
</organism>
<dbReference type="InterPro" id="IPR012317">
    <property type="entry name" value="Poly(ADP-ribose)pol_cat_dom"/>
</dbReference>
<dbReference type="InterPro" id="IPR002048">
    <property type="entry name" value="EF_hand_dom"/>
</dbReference>
<dbReference type="AlphaFoldDB" id="A0AA36IM79"/>
<dbReference type="SMART" id="SM00054">
    <property type="entry name" value="EFh"/>
    <property type="match status" value="2"/>
</dbReference>
<dbReference type="SUPFAM" id="SSF56399">
    <property type="entry name" value="ADP-ribosylation"/>
    <property type="match status" value="1"/>
</dbReference>
<dbReference type="InterPro" id="IPR011992">
    <property type="entry name" value="EF-hand-dom_pair"/>
</dbReference>
<name>A0AA36IM79_9DINO</name>
<reference evidence="3" key="1">
    <citation type="submission" date="2023-08" db="EMBL/GenBank/DDBJ databases">
        <authorList>
            <person name="Chen Y."/>
            <person name="Shah S."/>
            <person name="Dougan E. K."/>
            <person name="Thang M."/>
            <person name="Chan C."/>
        </authorList>
    </citation>
    <scope>NUCLEOTIDE SEQUENCE</scope>
</reference>
<feature type="domain" description="EF-hand" evidence="2">
    <location>
        <begin position="164"/>
        <end position="199"/>
    </location>
</feature>